<protein>
    <submittedName>
        <fullName evidence="1 3">Uncharacterized protein</fullName>
    </submittedName>
</protein>
<organism evidence="2 3">
    <name type="scientific">Heligmosomoides polygyrus</name>
    <name type="common">Parasitic roundworm</name>
    <dbReference type="NCBI Taxonomy" id="6339"/>
    <lineage>
        <taxon>Eukaryota</taxon>
        <taxon>Metazoa</taxon>
        <taxon>Ecdysozoa</taxon>
        <taxon>Nematoda</taxon>
        <taxon>Chromadorea</taxon>
        <taxon>Rhabditida</taxon>
        <taxon>Rhabditina</taxon>
        <taxon>Rhabditomorpha</taxon>
        <taxon>Strongyloidea</taxon>
        <taxon>Heligmosomidae</taxon>
        <taxon>Heligmosomoides</taxon>
    </lineage>
</organism>
<reference evidence="1 2" key="1">
    <citation type="submission" date="2018-11" db="EMBL/GenBank/DDBJ databases">
        <authorList>
            <consortium name="Pathogen Informatics"/>
        </authorList>
    </citation>
    <scope>NUCLEOTIDE SEQUENCE [LARGE SCALE GENOMIC DNA]</scope>
</reference>
<evidence type="ECO:0000313" key="3">
    <source>
        <dbReference type="WBParaSite" id="HPBE_0002468101-mRNA-1"/>
    </source>
</evidence>
<dbReference type="EMBL" id="UZAH01036680">
    <property type="protein sequence ID" value="VDP46651.1"/>
    <property type="molecule type" value="Genomic_DNA"/>
</dbReference>
<dbReference type="WBParaSite" id="HPBE_0002468101-mRNA-1">
    <property type="protein sequence ID" value="HPBE_0002468101-mRNA-1"/>
    <property type="gene ID" value="HPBE_0002468101"/>
</dbReference>
<sequence length="113" mass="12785">MQTKMLPWTAGVTRMDRIRYDAIRQKRTRCAKLACDGMATFCVGKKTSSASYVLSWKRQESGLEDARSSVGRIRSGKVASRHQKSGRCDEMGQTLKKKKKIIIMLCKSKLIGR</sequence>
<accession>A0A3P8DS41</accession>
<reference evidence="3" key="2">
    <citation type="submission" date="2019-09" db="UniProtKB">
        <authorList>
            <consortium name="WormBaseParasite"/>
        </authorList>
    </citation>
    <scope>IDENTIFICATION</scope>
</reference>
<accession>A0A183GPR1</accession>
<keyword evidence="2" id="KW-1185">Reference proteome</keyword>
<gene>
    <name evidence="1" type="ORF">HPBE_LOCUS24680</name>
</gene>
<name>A0A183GPR1_HELPZ</name>
<dbReference type="Proteomes" id="UP000050761">
    <property type="component" value="Unassembled WGS sequence"/>
</dbReference>
<evidence type="ECO:0000313" key="1">
    <source>
        <dbReference type="EMBL" id="VDP46651.1"/>
    </source>
</evidence>
<evidence type="ECO:0000313" key="2">
    <source>
        <dbReference type="Proteomes" id="UP000050761"/>
    </source>
</evidence>
<dbReference type="AlphaFoldDB" id="A0A183GPR1"/>
<proteinExistence type="predicted"/>